<dbReference type="PANTHER" id="PTHR36113:SF6">
    <property type="entry name" value="FOSFOMYCIN RESISTANCE PROTEIN FOSX"/>
    <property type="match status" value="1"/>
</dbReference>
<evidence type="ECO:0000256" key="1">
    <source>
        <dbReference type="ARBA" id="ARBA00022723"/>
    </source>
</evidence>
<dbReference type="RefSeq" id="WP_132198753.1">
    <property type="nucleotide sequence ID" value="NZ_SMKY01000079.1"/>
</dbReference>
<name>A0A4R5B9S4_9ACTN</name>
<sequence length="170" mass="18914">MTGFTRPRGLNHVAYVTRDTAATKRFYTELLGMRLVGYAMDDSVGSTGERTSFLHTFFEMENGSCIAFFEIEGVDTDHHESPLPRWAPHLALSLDSLEEVEAARDRLVAAGVEVRGVVDHEGIWSSIYFFDPNGVRLELTYQNRPLNDDDAAAAEKAVKAWQDEHGPAAP</sequence>
<dbReference type="InterPro" id="IPR051332">
    <property type="entry name" value="Fosfomycin_Res_Enzymes"/>
</dbReference>
<dbReference type="Gene3D" id="3.10.180.10">
    <property type="entry name" value="2,3-Dihydroxybiphenyl 1,2-Dioxygenase, domain 1"/>
    <property type="match status" value="1"/>
</dbReference>
<evidence type="ECO:0000313" key="3">
    <source>
        <dbReference type="EMBL" id="TDD81346.1"/>
    </source>
</evidence>
<dbReference type="Pfam" id="PF00903">
    <property type="entry name" value="Glyoxalase"/>
    <property type="match status" value="1"/>
</dbReference>
<dbReference type="PROSITE" id="PS51819">
    <property type="entry name" value="VOC"/>
    <property type="match status" value="1"/>
</dbReference>
<dbReference type="EMBL" id="SMKY01000079">
    <property type="protein sequence ID" value="TDD81346.1"/>
    <property type="molecule type" value="Genomic_DNA"/>
</dbReference>
<feature type="domain" description="VOC" evidence="2">
    <location>
        <begin position="9"/>
        <end position="142"/>
    </location>
</feature>
<gene>
    <name evidence="3" type="ORF">E1293_18935</name>
</gene>
<dbReference type="InterPro" id="IPR029068">
    <property type="entry name" value="Glyas_Bleomycin-R_OHBP_Dase"/>
</dbReference>
<evidence type="ECO:0000259" key="2">
    <source>
        <dbReference type="PROSITE" id="PS51819"/>
    </source>
</evidence>
<evidence type="ECO:0000313" key="4">
    <source>
        <dbReference type="Proteomes" id="UP000295578"/>
    </source>
</evidence>
<dbReference type="CDD" id="cd06587">
    <property type="entry name" value="VOC"/>
    <property type="match status" value="1"/>
</dbReference>
<dbReference type="OrthoDB" id="5242400at2"/>
<proteinExistence type="predicted"/>
<organism evidence="3 4">
    <name type="scientific">Actinomadura darangshiensis</name>
    <dbReference type="NCBI Taxonomy" id="705336"/>
    <lineage>
        <taxon>Bacteria</taxon>
        <taxon>Bacillati</taxon>
        <taxon>Actinomycetota</taxon>
        <taxon>Actinomycetes</taxon>
        <taxon>Streptosporangiales</taxon>
        <taxon>Thermomonosporaceae</taxon>
        <taxon>Actinomadura</taxon>
    </lineage>
</organism>
<dbReference type="SUPFAM" id="SSF54593">
    <property type="entry name" value="Glyoxalase/Bleomycin resistance protein/Dihydroxybiphenyl dioxygenase"/>
    <property type="match status" value="1"/>
</dbReference>
<dbReference type="InterPro" id="IPR037523">
    <property type="entry name" value="VOC_core"/>
</dbReference>
<dbReference type="InterPro" id="IPR004360">
    <property type="entry name" value="Glyas_Fos-R_dOase_dom"/>
</dbReference>
<dbReference type="Proteomes" id="UP000295578">
    <property type="component" value="Unassembled WGS sequence"/>
</dbReference>
<accession>A0A4R5B9S4</accession>
<keyword evidence="1" id="KW-0479">Metal-binding</keyword>
<comment type="caution">
    <text evidence="3">The sequence shown here is derived from an EMBL/GenBank/DDBJ whole genome shotgun (WGS) entry which is preliminary data.</text>
</comment>
<keyword evidence="4" id="KW-1185">Reference proteome</keyword>
<dbReference type="AlphaFoldDB" id="A0A4R5B9S4"/>
<dbReference type="PANTHER" id="PTHR36113">
    <property type="entry name" value="LYASE, PUTATIVE-RELATED-RELATED"/>
    <property type="match status" value="1"/>
</dbReference>
<protein>
    <submittedName>
        <fullName evidence="3">VOC family protein</fullName>
    </submittedName>
</protein>
<dbReference type="GO" id="GO:0046872">
    <property type="term" value="F:metal ion binding"/>
    <property type="evidence" value="ECO:0007669"/>
    <property type="project" value="UniProtKB-KW"/>
</dbReference>
<reference evidence="3 4" key="1">
    <citation type="submission" date="2019-03" db="EMBL/GenBank/DDBJ databases">
        <title>Draft genome sequences of novel Actinobacteria.</title>
        <authorList>
            <person name="Sahin N."/>
            <person name="Ay H."/>
            <person name="Saygin H."/>
        </authorList>
    </citation>
    <scope>NUCLEOTIDE SEQUENCE [LARGE SCALE GENOMIC DNA]</scope>
    <source>
        <strain evidence="3 4">DSM 45941</strain>
    </source>
</reference>